<reference evidence="1" key="2">
    <citation type="submission" date="2022-06" db="UniProtKB">
        <authorList>
            <consortium name="EnsemblMetazoa"/>
        </authorList>
    </citation>
    <scope>IDENTIFICATION</scope>
    <source>
        <strain evidence="1">PS312</strain>
    </source>
</reference>
<organism evidence="1 2">
    <name type="scientific">Pristionchus pacificus</name>
    <name type="common">Parasitic nematode worm</name>
    <dbReference type="NCBI Taxonomy" id="54126"/>
    <lineage>
        <taxon>Eukaryota</taxon>
        <taxon>Metazoa</taxon>
        <taxon>Ecdysozoa</taxon>
        <taxon>Nematoda</taxon>
        <taxon>Chromadorea</taxon>
        <taxon>Rhabditida</taxon>
        <taxon>Rhabditina</taxon>
        <taxon>Diplogasteromorpha</taxon>
        <taxon>Diplogasteroidea</taxon>
        <taxon>Neodiplogasteridae</taxon>
        <taxon>Pristionchus</taxon>
    </lineage>
</organism>
<dbReference type="EnsemblMetazoa" id="PPA34711.1">
    <property type="protein sequence ID" value="PPA34711.1"/>
    <property type="gene ID" value="WBGene00273080"/>
</dbReference>
<accession>A0A2A6C819</accession>
<accession>A0A8R1UMT0</accession>
<protein>
    <submittedName>
        <fullName evidence="1">Uncharacterized protein</fullName>
    </submittedName>
</protein>
<evidence type="ECO:0000313" key="2">
    <source>
        <dbReference type="Proteomes" id="UP000005239"/>
    </source>
</evidence>
<evidence type="ECO:0000313" key="1">
    <source>
        <dbReference type="EnsemblMetazoa" id="PPA34711.1"/>
    </source>
</evidence>
<proteinExistence type="predicted"/>
<sequence length="121" mass="14098">MKVEFEIRVVVSSFRVLSHRSSERNVIYHSRVELKGKVEGEDREKFDGSPVSHQRYLTQSLFFHDNDYLSLKKNDLLIRAVRVKNLSLHFVYSLTGQSDERVRGMKRQILQPDSPTSDTTS</sequence>
<keyword evidence="2" id="KW-1185">Reference proteome</keyword>
<reference evidence="2" key="1">
    <citation type="journal article" date="2008" name="Nat. Genet.">
        <title>The Pristionchus pacificus genome provides a unique perspective on nematode lifestyle and parasitism.</title>
        <authorList>
            <person name="Dieterich C."/>
            <person name="Clifton S.W."/>
            <person name="Schuster L.N."/>
            <person name="Chinwalla A."/>
            <person name="Delehaunty K."/>
            <person name="Dinkelacker I."/>
            <person name="Fulton L."/>
            <person name="Fulton R."/>
            <person name="Godfrey J."/>
            <person name="Minx P."/>
            <person name="Mitreva M."/>
            <person name="Roeseler W."/>
            <person name="Tian H."/>
            <person name="Witte H."/>
            <person name="Yang S.P."/>
            <person name="Wilson R.K."/>
            <person name="Sommer R.J."/>
        </authorList>
    </citation>
    <scope>NUCLEOTIDE SEQUENCE [LARGE SCALE GENOMIC DNA]</scope>
    <source>
        <strain evidence="2">PS312</strain>
    </source>
</reference>
<dbReference type="AlphaFoldDB" id="A0A2A6C819"/>
<name>A0A2A6C819_PRIPA</name>
<gene>
    <name evidence="1" type="primary">WBGene00273080</name>
</gene>
<dbReference type="Proteomes" id="UP000005239">
    <property type="component" value="Unassembled WGS sequence"/>
</dbReference>